<dbReference type="AlphaFoldDB" id="A0A7W6E9Q0"/>
<feature type="compositionally biased region" description="Basic and acidic residues" evidence="1">
    <location>
        <begin position="53"/>
        <end position="85"/>
    </location>
</feature>
<evidence type="ECO:0008006" key="5">
    <source>
        <dbReference type="Google" id="ProtNLM"/>
    </source>
</evidence>
<evidence type="ECO:0000313" key="3">
    <source>
        <dbReference type="EMBL" id="MBB3997313.1"/>
    </source>
</evidence>
<proteinExistence type="predicted"/>
<keyword evidence="2" id="KW-0732">Signal</keyword>
<evidence type="ECO:0000256" key="1">
    <source>
        <dbReference type="SAM" id="MobiDB-lite"/>
    </source>
</evidence>
<evidence type="ECO:0000256" key="2">
    <source>
        <dbReference type="SAM" id="SignalP"/>
    </source>
</evidence>
<sequence>MIKSLIRAGLVAGLALTSVAPSMAQSLEIGPNGVRVRPDDDRRGPPPPPGYDGPRDYRDGPPPPRREIGEREAARIARSEGMREVDDVYRQRRSIRVEGADRRGRDMTVIIDSRSGDVIDVR</sequence>
<keyword evidence="4" id="KW-1185">Reference proteome</keyword>
<comment type="caution">
    <text evidence="3">The sequence shown here is derived from an EMBL/GenBank/DDBJ whole genome shotgun (WGS) entry which is preliminary data.</text>
</comment>
<gene>
    <name evidence="3" type="ORF">GGR04_001134</name>
</gene>
<name>A0A7W6E9Q0_9HYPH</name>
<dbReference type="RefSeq" id="WP_183198683.1">
    <property type="nucleotide sequence ID" value="NZ_JACIEK010000001.1"/>
</dbReference>
<feature type="signal peptide" evidence="2">
    <location>
        <begin position="1"/>
        <end position="24"/>
    </location>
</feature>
<accession>A0A7W6E9Q0</accession>
<feature type="region of interest" description="Disordered" evidence="1">
    <location>
        <begin position="26"/>
        <end position="85"/>
    </location>
</feature>
<protein>
    <recommendedName>
        <fullName evidence="5">PepSY domain-containing protein</fullName>
    </recommendedName>
</protein>
<dbReference type="Proteomes" id="UP000542776">
    <property type="component" value="Unassembled WGS sequence"/>
</dbReference>
<organism evidence="3 4">
    <name type="scientific">Aureimonas pseudogalii</name>
    <dbReference type="NCBI Taxonomy" id="1744844"/>
    <lineage>
        <taxon>Bacteria</taxon>
        <taxon>Pseudomonadati</taxon>
        <taxon>Pseudomonadota</taxon>
        <taxon>Alphaproteobacteria</taxon>
        <taxon>Hyphomicrobiales</taxon>
        <taxon>Aurantimonadaceae</taxon>
        <taxon>Aureimonas</taxon>
    </lineage>
</organism>
<feature type="chain" id="PRO_5031305526" description="PepSY domain-containing protein" evidence="2">
    <location>
        <begin position="25"/>
        <end position="122"/>
    </location>
</feature>
<reference evidence="3 4" key="1">
    <citation type="submission" date="2020-08" db="EMBL/GenBank/DDBJ databases">
        <title>Genomic Encyclopedia of Type Strains, Phase IV (KMG-IV): sequencing the most valuable type-strain genomes for metagenomic binning, comparative biology and taxonomic classification.</title>
        <authorList>
            <person name="Goeker M."/>
        </authorList>
    </citation>
    <scope>NUCLEOTIDE SEQUENCE [LARGE SCALE GENOMIC DNA]</scope>
    <source>
        <strain evidence="3 4">DSM 102238</strain>
    </source>
</reference>
<evidence type="ECO:0000313" key="4">
    <source>
        <dbReference type="Proteomes" id="UP000542776"/>
    </source>
</evidence>
<dbReference type="EMBL" id="JACIEK010000001">
    <property type="protein sequence ID" value="MBB3997313.1"/>
    <property type="molecule type" value="Genomic_DNA"/>
</dbReference>